<feature type="non-terminal residue" evidence="1">
    <location>
        <position position="1"/>
    </location>
</feature>
<accession>A0A0F8YLE2</accession>
<organism evidence="1">
    <name type="scientific">marine sediment metagenome</name>
    <dbReference type="NCBI Taxonomy" id="412755"/>
    <lineage>
        <taxon>unclassified sequences</taxon>
        <taxon>metagenomes</taxon>
        <taxon>ecological metagenomes</taxon>
    </lineage>
</organism>
<protein>
    <submittedName>
        <fullName evidence="1">Uncharacterized protein</fullName>
    </submittedName>
</protein>
<sequence length="36" mass="4060">PYGDKPMHSFSSKDDSTSIYRLQVNVLKAMLALQAF</sequence>
<name>A0A0F8YLE2_9ZZZZ</name>
<proteinExistence type="predicted"/>
<reference evidence="1" key="1">
    <citation type="journal article" date="2015" name="Nature">
        <title>Complex archaea that bridge the gap between prokaryotes and eukaryotes.</title>
        <authorList>
            <person name="Spang A."/>
            <person name="Saw J.H."/>
            <person name="Jorgensen S.L."/>
            <person name="Zaremba-Niedzwiedzka K."/>
            <person name="Martijn J."/>
            <person name="Lind A.E."/>
            <person name="van Eijk R."/>
            <person name="Schleper C."/>
            <person name="Guy L."/>
            <person name="Ettema T.J."/>
        </authorList>
    </citation>
    <scope>NUCLEOTIDE SEQUENCE</scope>
</reference>
<dbReference type="EMBL" id="LAZR01056266">
    <property type="protein sequence ID" value="KKK74550.1"/>
    <property type="molecule type" value="Genomic_DNA"/>
</dbReference>
<comment type="caution">
    <text evidence="1">The sequence shown here is derived from an EMBL/GenBank/DDBJ whole genome shotgun (WGS) entry which is preliminary data.</text>
</comment>
<dbReference type="AlphaFoldDB" id="A0A0F8YLE2"/>
<gene>
    <name evidence="1" type="ORF">LCGC14_2882660</name>
</gene>
<evidence type="ECO:0000313" key="1">
    <source>
        <dbReference type="EMBL" id="KKK74550.1"/>
    </source>
</evidence>